<reference evidence="1" key="1">
    <citation type="submission" date="2016-03" db="EMBL/GenBank/DDBJ databases">
        <authorList>
            <person name="Borrel G."/>
            <person name="Mccann A."/>
            <person name="O'Toole P.W."/>
        </authorList>
    </citation>
    <scope>NUCLEOTIDE SEQUENCE</scope>
    <source>
        <strain evidence="1">183</strain>
    </source>
</reference>
<dbReference type="AlphaFoldDB" id="A0A8J8PF13"/>
<evidence type="ECO:0000313" key="1">
    <source>
        <dbReference type="EMBL" id="TQS84606.1"/>
    </source>
</evidence>
<dbReference type="EMBL" id="LVVT01000001">
    <property type="protein sequence ID" value="TQS84606.1"/>
    <property type="molecule type" value="Genomic_DNA"/>
</dbReference>
<dbReference type="Proteomes" id="UP000752814">
    <property type="component" value="Unassembled WGS sequence"/>
</dbReference>
<sequence>MSESCIKPTGDVKVGILSSEDHLQFMLQGQVLNNIKDSLIYDLAGDDIDIARFQEKEGHIIFPDDECKDLQLILGNDHLFTQTPLGDDVVRRISIPVGMADRTQLLEDAMIALTDRYASDVARSEGWSVMSRNQQNYDYLMGLNDYLKSIKNDVVLTSKMLFSQTADTESDISGSDI</sequence>
<accession>A0A8J8PF13</accession>
<organism evidence="1 2">
    <name type="scientific">Candidatus Methanomassiliicoccus intestinalis</name>
    <dbReference type="NCBI Taxonomy" id="1406512"/>
    <lineage>
        <taxon>Archaea</taxon>
        <taxon>Methanobacteriati</taxon>
        <taxon>Thermoplasmatota</taxon>
        <taxon>Thermoplasmata</taxon>
        <taxon>Methanomassiliicoccales</taxon>
        <taxon>Methanomassiliicoccaceae</taxon>
        <taxon>Methanomassiliicoccus</taxon>
    </lineage>
</organism>
<proteinExistence type="predicted"/>
<protein>
    <submittedName>
        <fullName evidence="1">Uncharacterized protein</fullName>
    </submittedName>
</protein>
<evidence type="ECO:0000313" key="2">
    <source>
        <dbReference type="Proteomes" id="UP000752814"/>
    </source>
</evidence>
<name>A0A8J8PF13_9ARCH</name>
<gene>
    <name evidence="1" type="ORF">A3207_00755</name>
</gene>
<dbReference type="GeneID" id="41323377"/>
<comment type="caution">
    <text evidence="1">The sequence shown here is derived from an EMBL/GenBank/DDBJ whole genome shotgun (WGS) entry which is preliminary data.</text>
</comment>
<dbReference type="RefSeq" id="WP_020448845.1">
    <property type="nucleotide sequence ID" value="NZ_CAYAYJ010000005.1"/>
</dbReference>